<name>V7CPN6_PHAVU</name>
<reference evidence="2" key="1">
    <citation type="journal article" date="2014" name="Nat. Genet.">
        <title>A reference genome for common bean and genome-wide analysis of dual domestications.</title>
        <authorList>
            <person name="Schmutz J."/>
            <person name="McClean P.E."/>
            <person name="Mamidi S."/>
            <person name="Wu G.A."/>
            <person name="Cannon S.B."/>
            <person name="Grimwood J."/>
            <person name="Jenkins J."/>
            <person name="Shu S."/>
            <person name="Song Q."/>
            <person name="Chavarro C."/>
            <person name="Torres-Torres M."/>
            <person name="Geffroy V."/>
            <person name="Moghaddam S.M."/>
            <person name="Gao D."/>
            <person name="Abernathy B."/>
            <person name="Barry K."/>
            <person name="Blair M."/>
            <person name="Brick M.A."/>
            <person name="Chovatia M."/>
            <person name="Gepts P."/>
            <person name="Goodstein D.M."/>
            <person name="Gonzales M."/>
            <person name="Hellsten U."/>
            <person name="Hyten D.L."/>
            <person name="Jia G."/>
            <person name="Kelly J.D."/>
            <person name="Kudrna D."/>
            <person name="Lee R."/>
            <person name="Richard M.M."/>
            <person name="Miklas P.N."/>
            <person name="Osorno J.M."/>
            <person name="Rodrigues J."/>
            <person name="Thareau V."/>
            <person name="Urrea C.A."/>
            <person name="Wang M."/>
            <person name="Yu Y."/>
            <person name="Zhang M."/>
            <person name="Wing R.A."/>
            <person name="Cregan P.B."/>
            <person name="Rokhsar D.S."/>
            <person name="Jackson S.A."/>
        </authorList>
    </citation>
    <scope>NUCLEOTIDE SEQUENCE [LARGE SCALE GENOMIC DNA]</scope>
    <source>
        <strain evidence="2">cv. G19833</strain>
    </source>
</reference>
<gene>
    <name evidence="1" type="ORF">PHAVU_002G217700g</name>
</gene>
<organism evidence="1 2">
    <name type="scientific">Phaseolus vulgaris</name>
    <name type="common">Kidney bean</name>
    <name type="synonym">French bean</name>
    <dbReference type="NCBI Taxonomy" id="3885"/>
    <lineage>
        <taxon>Eukaryota</taxon>
        <taxon>Viridiplantae</taxon>
        <taxon>Streptophyta</taxon>
        <taxon>Embryophyta</taxon>
        <taxon>Tracheophyta</taxon>
        <taxon>Spermatophyta</taxon>
        <taxon>Magnoliopsida</taxon>
        <taxon>eudicotyledons</taxon>
        <taxon>Gunneridae</taxon>
        <taxon>Pentapetalae</taxon>
        <taxon>rosids</taxon>
        <taxon>fabids</taxon>
        <taxon>Fabales</taxon>
        <taxon>Fabaceae</taxon>
        <taxon>Papilionoideae</taxon>
        <taxon>50 kb inversion clade</taxon>
        <taxon>NPAAA clade</taxon>
        <taxon>indigoferoid/millettioid clade</taxon>
        <taxon>Phaseoleae</taxon>
        <taxon>Phaseolus</taxon>
    </lineage>
</organism>
<protein>
    <submittedName>
        <fullName evidence="1">Uncharacterized protein</fullName>
    </submittedName>
</protein>
<accession>V7CPN6</accession>
<dbReference type="SMR" id="V7CPN6"/>
<dbReference type="OrthoDB" id="1418158at2759"/>
<dbReference type="EMBL" id="CM002289">
    <property type="protein sequence ID" value="ESW31195.1"/>
    <property type="molecule type" value="Genomic_DNA"/>
</dbReference>
<sequence length="532" mass="59103">MAEVKFFFTNFLHEYVERDMWKIFQMWVRVSDVFISRRLDSGKRRFGFVSFQGVLDVRVLERKLDAIWIGLWKLRVNIPKFSRREPNRPEVGDGRRMELAKKVWRQKDHQRTFAQVVRDGHEADAQKVLDANMVCVQVAVDSTKWLEDCFVGRLTELKNVQSIKESFILSVKLRSLGEKFVLLSCKEAGFLERLVAESKDWLDGIFESIVPWDDSFMVGEKFVWVRCRGITLAVWSSQCFEFIGSLVGSLVEVDDATITREVVEFVRLRVKIPVGRDVKMVKQVQINGILCTVSFEEEFEVPTDMQRFYDHHWGVACEEGSEASLDVFEGAGSVNSFFSELGEGFESKEGEEKTVQFPAGLKVCPLGGEGGACKNNHCGKKFSSDGVGGACSPNSGGVFSSFLGNEESNKCSGAQLGGCGKRELHFNDALINQKWSDDLICVGPILAQERVAARVDSSPGAATATMYVFSGEVADQEVTRGVAVCDGTSGSDVSDEDAQHNGGFRSSSRDVYETTITSGGSLIRGFVCGGGW</sequence>
<dbReference type="PANTHER" id="PTHR34427:SF5">
    <property type="entry name" value="DUF4283 DOMAIN-CONTAINING PROTEIN"/>
    <property type="match status" value="1"/>
</dbReference>
<evidence type="ECO:0000313" key="2">
    <source>
        <dbReference type="Proteomes" id="UP000000226"/>
    </source>
</evidence>
<keyword evidence="2" id="KW-1185">Reference proteome</keyword>
<dbReference type="PANTHER" id="PTHR34427">
    <property type="entry name" value="DUF4283 DOMAIN PROTEIN"/>
    <property type="match status" value="1"/>
</dbReference>
<dbReference type="AlphaFoldDB" id="V7CPN6"/>
<dbReference type="CDD" id="cd00590">
    <property type="entry name" value="RRM_SF"/>
    <property type="match status" value="1"/>
</dbReference>
<proteinExistence type="predicted"/>
<evidence type="ECO:0000313" key="1">
    <source>
        <dbReference type="EMBL" id="ESW31195.1"/>
    </source>
</evidence>
<dbReference type="Proteomes" id="UP000000226">
    <property type="component" value="Chromosome 2"/>
</dbReference>
<dbReference type="Gramene" id="ESW31195">
    <property type="protein sequence ID" value="ESW31195"/>
    <property type="gene ID" value="PHAVU_002G217700g"/>
</dbReference>